<dbReference type="InterPro" id="IPR010920">
    <property type="entry name" value="LSM_dom_sf"/>
</dbReference>
<evidence type="ECO:0000256" key="6">
    <source>
        <dbReference type="ARBA" id="ARBA00023136"/>
    </source>
</evidence>
<keyword evidence="4 7" id="KW-0812">Transmembrane</keyword>
<dbReference type="RefSeq" id="WP_095635517.1">
    <property type="nucleotide sequence ID" value="NZ_NSKC01000001.1"/>
</dbReference>
<keyword evidence="6 7" id="KW-0472">Membrane</keyword>
<organism evidence="10 11">
    <name type="scientific">Halorubrum salipaludis</name>
    <dbReference type="NCBI Taxonomy" id="2032630"/>
    <lineage>
        <taxon>Archaea</taxon>
        <taxon>Methanobacteriati</taxon>
        <taxon>Methanobacteriota</taxon>
        <taxon>Stenosarchaea group</taxon>
        <taxon>Halobacteria</taxon>
        <taxon>Halobacteriales</taxon>
        <taxon>Haloferacaceae</taxon>
        <taxon>Halorubrum</taxon>
    </lineage>
</organism>
<dbReference type="GO" id="GO:0005886">
    <property type="term" value="C:plasma membrane"/>
    <property type="evidence" value="ECO:0007669"/>
    <property type="project" value="UniProtKB-SubCell"/>
</dbReference>
<feature type="domain" description="Mechanosensitive ion channel MscS" evidence="8">
    <location>
        <begin position="186"/>
        <end position="250"/>
    </location>
</feature>
<dbReference type="SUPFAM" id="SSF82861">
    <property type="entry name" value="Mechanosensitive channel protein MscS (YggB), transmembrane region"/>
    <property type="match status" value="1"/>
</dbReference>
<feature type="transmembrane region" description="Helical" evidence="7">
    <location>
        <begin position="20"/>
        <end position="40"/>
    </location>
</feature>
<dbReference type="InterPro" id="IPR049142">
    <property type="entry name" value="MS_channel_1st"/>
</dbReference>
<gene>
    <name evidence="10" type="ORF">CK500_01650</name>
</gene>
<dbReference type="InterPro" id="IPR006685">
    <property type="entry name" value="MscS_channel_2nd"/>
</dbReference>
<dbReference type="Pfam" id="PF21088">
    <property type="entry name" value="MS_channel_1st"/>
    <property type="match status" value="1"/>
</dbReference>
<dbReference type="Proteomes" id="UP000218083">
    <property type="component" value="Unassembled WGS sequence"/>
</dbReference>
<dbReference type="SUPFAM" id="SSF50182">
    <property type="entry name" value="Sm-like ribonucleoproteins"/>
    <property type="match status" value="1"/>
</dbReference>
<comment type="subcellular location">
    <subcellularLocation>
        <location evidence="1">Cell membrane</location>
        <topology evidence="1">Multi-pass membrane protein</topology>
    </subcellularLocation>
</comment>
<dbReference type="GO" id="GO:0055085">
    <property type="term" value="P:transmembrane transport"/>
    <property type="evidence" value="ECO:0007669"/>
    <property type="project" value="InterPro"/>
</dbReference>
<dbReference type="Pfam" id="PF00924">
    <property type="entry name" value="MS_channel_2nd"/>
    <property type="match status" value="1"/>
</dbReference>
<dbReference type="PANTHER" id="PTHR30566:SF5">
    <property type="entry name" value="MECHANOSENSITIVE ION CHANNEL PROTEIN 1, MITOCHONDRIAL-RELATED"/>
    <property type="match status" value="1"/>
</dbReference>
<accession>A0A2A2FIT7</accession>
<evidence type="ECO:0000256" key="2">
    <source>
        <dbReference type="ARBA" id="ARBA00008017"/>
    </source>
</evidence>
<dbReference type="Gene3D" id="1.10.287.1260">
    <property type="match status" value="1"/>
</dbReference>
<dbReference type="PANTHER" id="PTHR30566">
    <property type="entry name" value="YNAI-RELATED MECHANOSENSITIVE ION CHANNEL"/>
    <property type="match status" value="1"/>
</dbReference>
<dbReference type="Gene3D" id="3.30.70.100">
    <property type="match status" value="1"/>
</dbReference>
<sequence>MLGGSVLSEPYLGSTIPQYLLFFAILGVGALLGRSLGFVYRRRLKAKTEATETEIDDIIAHALGRPVVLLGVVLAAAVGREVLTPVEPLRSVVNASVEIPAIAAMAWVAVRLTDGLIETYMVEYAERTESKLDDELVPIVSRVTNIAIVSIALVVMLDTIGYDVTTVIASIGVGGVALAFASRKTAADIFGGAHILTTKPFLVDDTVAVGDVEGTVEEIGLRSTQIRDFDGRIVTVPNATIADAEVTNISSEPTRRTVTYLRLTYETTPEEMDAALDLITETINAVDGVDTEQTGAWFWGYEDAALRVRVEYHIADRERWKEVRDAVNRDLQAALDEAGVEMGLPTRAVRFEGDEGGPLDVGVGSDG</sequence>
<dbReference type="AlphaFoldDB" id="A0A2A2FIT7"/>
<dbReference type="InterPro" id="IPR023408">
    <property type="entry name" value="MscS_beta-dom_sf"/>
</dbReference>
<keyword evidence="5 7" id="KW-1133">Transmembrane helix</keyword>
<evidence type="ECO:0008006" key="12">
    <source>
        <dbReference type="Google" id="ProtNLM"/>
    </source>
</evidence>
<name>A0A2A2FIT7_9EURY</name>
<evidence type="ECO:0000256" key="1">
    <source>
        <dbReference type="ARBA" id="ARBA00004651"/>
    </source>
</evidence>
<comment type="similarity">
    <text evidence="2">Belongs to the MscS (TC 1.A.23) family.</text>
</comment>
<dbReference type="InterPro" id="IPR011066">
    <property type="entry name" value="MscS_channel_C_sf"/>
</dbReference>
<reference evidence="10 11" key="1">
    <citation type="submission" date="2017-08" db="EMBL/GenBank/DDBJ databases">
        <title>The strain WRN001 was isolated from Binhai saline alkaline soil, Tianjin, China.</title>
        <authorList>
            <person name="Liu D."/>
            <person name="Zhang G."/>
        </authorList>
    </citation>
    <scope>NUCLEOTIDE SEQUENCE [LARGE SCALE GENOMIC DNA]</scope>
    <source>
        <strain evidence="10 11">WN019</strain>
    </source>
</reference>
<evidence type="ECO:0000256" key="7">
    <source>
        <dbReference type="SAM" id="Phobius"/>
    </source>
</evidence>
<dbReference type="OrthoDB" id="121853at2157"/>
<dbReference type="SUPFAM" id="SSF82689">
    <property type="entry name" value="Mechanosensitive channel protein MscS (YggB), C-terminal domain"/>
    <property type="match status" value="1"/>
</dbReference>
<comment type="caution">
    <text evidence="10">The sequence shown here is derived from an EMBL/GenBank/DDBJ whole genome shotgun (WGS) entry which is preliminary data.</text>
</comment>
<evidence type="ECO:0000259" key="9">
    <source>
        <dbReference type="Pfam" id="PF21088"/>
    </source>
</evidence>
<protein>
    <recommendedName>
        <fullName evidence="12">Mechanosensitive ion channel protein MscS</fullName>
    </recommendedName>
</protein>
<keyword evidence="11" id="KW-1185">Reference proteome</keyword>
<proteinExistence type="inferred from homology"/>
<evidence type="ECO:0000313" key="11">
    <source>
        <dbReference type="Proteomes" id="UP000218083"/>
    </source>
</evidence>
<evidence type="ECO:0000256" key="5">
    <source>
        <dbReference type="ARBA" id="ARBA00022989"/>
    </source>
</evidence>
<dbReference type="InterPro" id="IPR006686">
    <property type="entry name" value="MscS_channel_CS"/>
</dbReference>
<keyword evidence="3" id="KW-1003">Cell membrane</keyword>
<evidence type="ECO:0000313" key="10">
    <source>
        <dbReference type="EMBL" id="PAU85401.1"/>
    </source>
</evidence>
<feature type="transmembrane region" description="Helical" evidence="7">
    <location>
        <begin position="162"/>
        <end position="181"/>
    </location>
</feature>
<dbReference type="EMBL" id="NSKC01000001">
    <property type="protein sequence ID" value="PAU85401.1"/>
    <property type="molecule type" value="Genomic_DNA"/>
</dbReference>
<dbReference type="Gene3D" id="2.30.30.60">
    <property type="match status" value="1"/>
</dbReference>
<dbReference type="InterPro" id="IPR011014">
    <property type="entry name" value="MscS_channel_TM-2"/>
</dbReference>
<evidence type="ECO:0000256" key="4">
    <source>
        <dbReference type="ARBA" id="ARBA00022692"/>
    </source>
</evidence>
<evidence type="ECO:0000256" key="3">
    <source>
        <dbReference type="ARBA" id="ARBA00022475"/>
    </source>
</evidence>
<evidence type="ECO:0000259" key="8">
    <source>
        <dbReference type="Pfam" id="PF00924"/>
    </source>
</evidence>
<feature type="domain" description="Mechanosensitive ion channel transmembrane helices 2/3" evidence="9">
    <location>
        <begin position="143"/>
        <end position="182"/>
    </location>
</feature>
<dbReference type="PROSITE" id="PS01246">
    <property type="entry name" value="UPF0003"/>
    <property type="match status" value="1"/>
</dbReference>